<keyword evidence="11 20" id="KW-0808">Transferase</keyword>
<dbReference type="GO" id="GO:0005829">
    <property type="term" value="C:cytosol"/>
    <property type="evidence" value="ECO:0007669"/>
    <property type="project" value="TreeGrafter"/>
</dbReference>
<evidence type="ECO:0000259" key="26">
    <source>
        <dbReference type="PROSITE" id="PS50974"/>
    </source>
</evidence>
<comment type="cofactor">
    <cofactor evidence="2 20 23">
        <name>Zn(2+)</name>
        <dbReference type="ChEBI" id="CHEBI:29105"/>
    </cofactor>
</comment>
<dbReference type="Pfam" id="PF02310">
    <property type="entry name" value="B12-binding"/>
    <property type="match status" value="1"/>
</dbReference>
<feature type="binding site" evidence="21 23">
    <location>
        <position position="304"/>
    </location>
    <ligand>
        <name>Zn(2+)</name>
        <dbReference type="ChEBI" id="CHEBI:29105"/>
    </ligand>
</feature>
<dbReference type="EC" id="2.1.1.13" evidence="6 19"/>
<evidence type="ECO:0000259" key="24">
    <source>
        <dbReference type="PROSITE" id="PS50970"/>
    </source>
</evidence>
<dbReference type="AlphaFoldDB" id="D7BST9"/>
<feature type="domain" description="B12-binding" evidence="27">
    <location>
        <begin position="738"/>
        <end position="875"/>
    </location>
</feature>
<dbReference type="Gene3D" id="1.10.1240.10">
    <property type="entry name" value="Methionine synthase domain"/>
    <property type="match status" value="1"/>
</dbReference>
<protein>
    <recommendedName>
        <fullName evidence="7 19">Methionine synthase</fullName>
        <ecNumber evidence="6 19">2.1.1.13</ecNumber>
    </recommendedName>
    <alternativeName>
        <fullName evidence="20">5-methyltetrahydrofolate--homocysteine methyltransferase</fullName>
    </alternativeName>
</protein>
<evidence type="ECO:0000256" key="12">
    <source>
        <dbReference type="ARBA" id="ARBA00022691"/>
    </source>
</evidence>
<accession>D7BST9</accession>
<dbReference type="InterPro" id="IPR003759">
    <property type="entry name" value="Cbl-bd_cap"/>
</dbReference>
<dbReference type="InterPro" id="IPR011005">
    <property type="entry name" value="Dihydropteroate_synth-like_sf"/>
</dbReference>
<dbReference type="FunFam" id="3.20.20.20:FF:000007">
    <property type="entry name" value="Methionine synthase"/>
    <property type="match status" value="1"/>
</dbReference>
<dbReference type="eggNOG" id="COG1410">
    <property type="taxonomic scope" value="Bacteria"/>
</dbReference>
<dbReference type="InterPro" id="IPR036589">
    <property type="entry name" value="HCY_dom_sf"/>
</dbReference>
<feature type="domain" description="Pterin-binding" evidence="25">
    <location>
        <begin position="350"/>
        <end position="613"/>
    </location>
</feature>
<feature type="binding site" description="axial binding residue" evidence="21">
    <location>
        <position position="751"/>
    </location>
    <ligand>
        <name>methylcob(III)alamin</name>
        <dbReference type="ChEBI" id="CHEBI:28115"/>
    </ligand>
    <ligandPart>
        <name>Co</name>
        <dbReference type="ChEBI" id="CHEBI:27638"/>
    </ligandPart>
</feature>
<feature type="binding site" evidence="22">
    <location>
        <position position="935"/>
    </location>
    <ligand>
        <name>S-adenosyl-L-methionine</name>
        <dbReference type="ChEBI" id="CHEBI:59789"/>
    </ligand>
</feature>
<evidence type="ECO:0000256" key="8">
    <source>
        <dbReference type="ARBA" id="ARBA00022603"/>
    </source>
</evidence>
<dbReference type="CDD" id="cd02069">
    <property type="entry name" value="methionine_synthase_B12_BD"/>
    <property type="match status" value="1"/>
</dbReference>
<comment type="cofactor">
    <cofactor evidence="3 20 21">
        <name>methylcob(III)alamin</name>
        <dbReference type="ChEBI" id="CHEBI:28115"/>
    </cofactor>
</comment>
<feature type="domain" description="Hcy-binding" evidence="24">
    <location>
        <begin position="17"/>
        <end position="319"/>
    </location>
</feature>
<evidence type="ECO:0000256" key="10">
    <source>
        <dbReference type="ARBA" id="ARBA00022628"/>
    </source>
</evidence>
<dbReference type="PANTHER" id="PTHR45833">
    <property type="entry name" value="METHIONINE SYNTHASE"/>
    <property type="match status" value="1"/>
</dbReference>
<dbReference type="PROSITE" id="PS51332">
    <property type="entry name" value="B12_BINDING"/>
    <property type="match status" value="1"/>
</dbReference>
<comment type="pathway">
    <text evidence="4 20">Amino-acid biosynthesis; L-methionine biosynthesis via de novo pathway; L-methionine from L-homocysteine (MetH route): step 1/1.</text>
</comment>
<dbReference type="SUPFAM" id="SSF82282">
    <property type="entry name" value="Homocysteine S-methyltransferase"/>
    <property type="match status" value="1"/>
</dbReference>
<dbReference type="PROSITE" id="PS50972">
    <property type="entry name" value="PTERIN_BINDING"/>
    <property type="match status" value="1"/>
</dbReference>
<dbReference type="FunFam" id="3.20.20.330:FF:000006">
    <property type="entry name" value="Methionine synthase"/>
    <property type="match status" value="1"/>
</dbReference>
<reference evidence="29 30" key="1">
    <citation type="journal article" date="2010" name="J. Bacteriol.">
        <title>Genome sequence of the milbemycin-producing bacterium Streptomyces bingchenggensis.</title>
        <authorList>
            <person name="Wang X.J."/>
            <person name="Yan Y.J."/>
            <person name="Zhang B."/>
            <person name="An J."/>
            <person name="Wang J.J."/>
            <person name="Tian J."/>
            <person name="Jiang L."/>
            <person name="Chen Y.H."/>
            <person name="Huang S.X."/>
            <person name="Yin M."/>
            <person name="Zhang J."/>
            <person name="Gao A.L."/>
            <person name="Liu C.X."/>
            <person name="Zhu Z.X."/>
            <person name="Xiang W.S."/>
        </authorList>
    </citation>
    <scope>NUCLEOTIDE SEQUENCE [LARGE SCALE GENOMIC DNA]</scope>
    <source>
        <strain evidence="29 30">BCW-1</strain>
    </source>
</reference>
<comment type="domain">
    <text evidence="20">Modular enzyme with four functionally distinct domains. The isolated Hcy-binding domain catalyzes methyl transfer from free methylcobalamin to homocysteine. The Hcy-binding domain in association with the pterin-binding domain catalyzes the methylation of cob(I)alamin by methyltetrahydrofolate and the methylation of homocysteine. The B12-binding domain binds the cofactor. The AdoMet activation domain binds S-adenosyl-L-methionine. Under aerobic conditions cob(I)alamin can be converted to inactive cob(II)alamin. Reductive methylation by S-adenosyl-L-methionine and flavodoxin regenerates methylcobalamin.</text>
</comment>
<evidence type="ECO:0000259" key="25">
    <source>
        <dbReference type="PROSITE" id="PS50972"/>
    </source>
</evidence>
<dbReference type="Pfam" id="PF00809">
    <property type="entry name" value="Pterin_bind"/>
    <property type="match status" value="1"/>
</dbReference>
<keyword evidence="17 20" id="KW-0170">Cobalt</keyword>
<evidence type="ECO:0000259" key="28">
    <source>
        <dbReference type="PROSITE" id="PS51337"/>
    </source>
</evidence>
<dbReference type="InterPro" id="IPR037010">
    <property type="entry name" value="VitB12-dep_Met_synth_activ_sf"/>
</dbReference>
<dbReference type="GO" id="GO:0031419">
    <property type="term" value="F:cobalamin binding"/>
    <property type="evidence" value="ECO:0007669"/>
    <property type="project" value="UniProtKB-UniRule"/>
</dbReference>
<evidence type="ECO:0000256" key="22">
    <source>
        <dbReference type="PIRSR" id="PIRSR000381-2"/>
    </source>
</evidence>
<dbReference type="SMART" id="SM01018">
    <property type="entry name" value="B12-binding_2"/>
    <property type="match status" value="1"/>
</dbReference>
<evidence type="ECO:0000256" key="17">
    <source>
        <dbReference type="ARBA" id="ARBA00023285"/>
    </source>
</evidence>
<evidence type="ECO:0000256" key="21">
    <source>
        <dbReference type="PIRSR" id="PIRSR000381-1"/>
    </source>
</evidence>
<dbReference type="SUPFAM" id="SSF51717">
    <property type="entry name" value="Dihydropteroate synthetase-like"/>
    <property type="match status" value="1"/>
</dbReference>
<keyword evidence="14" id="KW-0677">Repeat</keyword>
<dbReference type="PANTHER" id="PTHR45833:SF1">
    <property type="entry name" value="METHIONINE SYNTHASE"/>
    <property type="match status" value="1"/>
</dbReference>
<feature type="binding site" evidence="22">
    <location>
        <position position="796"/>
    </location>
    <ligand>
        <name>methylcob(III)alamin</name>
        <dbReference type="ChEBI" id="CHEBI:28115"/>
    </ligand>
</feature>
<dbReference type="GO" id="GO:0008705">
    <property type="term" value="F:methionine synthase activity"/>
    <property type="evidence" value="ECO:0007669"/>
    <property type="project" value="UniProtKB-UniRule"/>
</dbReference>
<comment type="catalytic activity">
    <reaction evidence="1 20">
        <text>(6S)-5-methyl-5,6,7,8-tetrahydrofolate + L-homocysteine = (6S)-5,6,7,8-tetrahydrofolate + L-methionine</text>
        <dbReference type="Rhea" id="RHEA:11172"/>
        <dbReference type="ChEBI" id="CHEBI:18608"/>
        <dbReference type="ChEBI" id="CHEBI:57453"/>
        <dbReference type="ChEBI" id="CHEBI:57844"/>
        <dbReference type="ChEBI" id="CHEBI:58199"/>
        <dbReference type="EC" id="2.1.1.13"/>
    </reaction>
</comment>
<evidence type="ECO:0000256" key="23">
    <source>
        <dbReference type="PROSITE-ProRule" id="PRU00333"/>
    </source>
</evidence>
<dbReference type="PROSITE" id="PS50974">
    <property type="entry name" value="ADOMET_ACTIVATION"/>
    <property type="match status" value="1"/>
</dbReference>
<comment type="function">
    <text evidence="18 20">Catalyzes the transfer of a methyl group from methyl-cobalamin to homocysteine, yielding enzyme-bound cob(I)alamin and methionine. Subsequently, remethylates the cofactor using methyltetrahydrofolate.</text>
</comment>
<dbReference type="PATRIC" id="fig|749414.3.peg.8713"/>
<dbReference type="InterPro" id="IPR036594">
    <property type="entry name" value="Meth_synthase_dom"/>
</dbReference>
<dbReference type="InterPro" id="IPR011822">
    <property type="entry name" value="MetH"/>
</dbReference>
<keyword evidence="13 20" id="KW-0479">Metal-binding</keyword>
<dbReference type="InterPro" id="IPR003726">
    <property type="entry name" value="HCY_dom"/>
</dbReference>
<dbReference type="Gene3D" id="3.20.20.330">
    <property type="entry name" value="Homocysteine-binding-like domain"/>
    <property type="match status" value="1"/>
</dbReference>
<keyword evidence="30" id="KW-1185">Reference proteome</keyword>
<dbReference type="GO" id="GO:0046653">
    <property type="term" value="P:tetrahydrofolate metabolic process"/>
    <property type="evidence" value="ECO:0007669"/>
    <property type="project" value="TreeGrafter"/>
</dbReference>
<evidence type="ECO:0000256" key="20">
    <source>
        <dbReference type="PIRNR" id="PIRNR000381"/>
    </source>
</evidence>
<dbReference type="HOGENOM" id="CLU_004914_4_0_11"/>
<evidence type="ECO:0000256" key="16">
    <source>
        <dbReference type="ARBA" id="ARBA00023167"/>
    </source>
</evidence>
<dbReference type="FunFam" id="1.10.1240.10:FF:000002">
    <property type="entry name" value="Methionine synthase"/>
    <property type="match status" value="1"/>
</dbReference>
<evidence type="ECO:0000313" key="29">
    <source>
        <dbReference type="EMBL" id="ADI11586.1"/>
    </source>
</evidence>
<feature type="domain" description="AdoMet activation" evidence="26">
    <location>
        <begin position="888"/>
        <end position="1174"/>
    </location>
</feature>
<dbReference type="EMBL" id="CP002047">
    <property type="protein sequence ID" value="ADI11586.1"/>
    <property type="molecule type" value="Genomic_DNA"/>
</dbReference>
<evidence type="ECO:0000256" key="3">
    <source>
        <dbReference type="ARBA" id="ARBA00001956"/>
    </source>
</evidence>
<dbReference type="CDD" id="cd00740">
    <property type="entry name" value="MeTr"/>
    <property type="match status" value="1"/>
</dbReference>
<comment type="similarity">
    <text evidence="5">Belongs to the vitamin-B12 dependent methionine synthase family.</text>
</comment>
<evidence type="ECO:0000256" key="14">
    <source>
        <dbReference type="ARBA" id="ARBA00022737"/>
    </source>
</evidence>
<evidence type="ECO:0000256" key="11">
    <source>
        <dbReference type="ARBA" id="ARBA00022679"/>
    </source>
</evidence>
<dbReference type="SUPFAM" id="SSF52242">
    <property type="entry name" value="Cobalamin (vitamin B12)-binding domain"/>
    <property type="match status" value="1"/>
</dbReference>
<feature type="binding site" evidence="22">
    <location>
        <position position="1116"/>
    </location>
    <ligand>
        <name>S-adenosyl-L-methionine</name>
        <dbReference type="ChEBI" id="CHEBI:59789"/>
    </ligand>
</feature>
<keyword evidence="15 20" id="KW-0862">Zinc</keyword>
<evidence type="ECO:0000313" key="30">
    <source>
        <dbReference type="Proteomes" id="UP000000377"/>
    </source>
</evidence>
<dbReference type="Gene3D" id="3.40.50.280">
    <property type="entry name" value="Cobalamin-binding domain"/>
    <property type="match status" value="1"/>
</dbReference>
<dbReference type="Proteomes" id="UP000000377">
    <property type="component" value="Chromosome"/>
</dbReference>
<dbReference type="PIRSF" id="PIRSF000381">
    <property type="entry name" value="MetH"/>
    <property type="match status" value="1"/>
</dbReference>
<evidence type="ECO:0000256" key="19">
    <source>
        <dbReference type="NCBIfam" id="TIGR02082"/>
    </source>
</evidence>
<feature type="domain" description="B12-binding N-terminal" evidence="28">
    <location>
        <begin position="642"/>
        <end position="735"/>
    </location>
</feature>
<feature type="binding site" evidence="22">
    <location>
        <begin position="1170"/>
        <end position="1171"/>
    </location>
    <ligand>
        <name>S-adenosyl-L-methionine</name>
        <dbReference type="ChEBI" id="CHEBI:59789"/>
    </ligand>
</feature>
<keyword evidence="10 20" id="KW-0846">Cobalamin</keyword>
<evidence type="ECO:0000256" key="15">
    <source>
        <dbReference type="ARBA" id="ARBA00022833"/>
    </source>
</evidence>
<dbReference type="InterPro" id="IPR050554">
    <property type="entry name" value="Met_Synthase/Corrinoid"/>
</dbReference>
<dbReference type="Pfam" id="PF02965">
    <property type="entry name" value="Met_synt_B12"/>
    <property type="match status" value="1"/>
</dbReference>
<dbReference type="FunFam" id="3.40.50.280:FF:000004">
    <property type="entry name" value="Methionine synthase"/>
    <property type="match status" value="1"/>
</dbReference>
<evidence type="ECO:0000256" key="6">
    <source>
        <dbReference type="ARBA" id="ARBA00012032"/>
    </source>
</evidence>
<dbReference type="GO" id="GO:0008270">
    <property type="term" value="F:zinc ion binding"/>
    <property type="evidence" value="ECO:0007669"/>
    <property type="project" value="UniProtKB-UniRule"/>
</dbReference>
<evidence type="ECO:0000256" key="13">
    <source>
        <dbReference type="ARBA" id="ARBA00022723"/>
    </source>
</evidence>
<dbReference type="Gene3D" id="3.10.196.10">
    <property type="entry name" value="Vitamin B12-dependent methionine synthase, activation domain"/>
    <property type="match status" value="1"/>
</dbReference>
<dbReference type="SUPFAM" id="SSF56507">
    <property type="entry name" value="Methionine synthase activation domain-like"/>
    <property type="match status" value="1"/>
</dbReference>
<dbReference type="InterPro" id="IPR033706">
    <property type="entry name" value="Met_synthase_B12-bd"/>
</dbReference>
<dbReference type="InterPro" id="IPR006158">
    <property type="entry name" value="Cobalamin-bd"/>
</dbReference>
<dbReference type="KEGG" id="sbh:SBI_08468"/>
<sequence length="1174" mass="127746">MASHTPTSAATDPADRVRALREALATRVVVADGAMGTMLQAQDPTLEDFQQLEGCNEILNVTRPDIVRSVHAEYFEAGVDCVETNTFGANHAALGEYEISDRVYELSEAGARVAREVADGFAADGRPRWVLGSIGPGTKLPTLGHAPYTVLRDAYQANAEGLIAGGADALLVETTQDLLQTKAAVLGARRALDASGSDAPVICSVTVETTGTMLLGSEIGAALTALEPLGIDMIGLNCATGPAEMSEHLRYLARHSRIPLSCMPNAGLPVLGKDGAHYPLTPGELADAQETFVREYGMSLVGGCCGTTPEHLRQVVERVRELTPTERTPRPEPGAASLYQTVPFRQDTSYLAIGERTNANGSKKFREAMLEGRWDDCVEMAREQIREGAHLLDLCVDYVGRDGVADMEELAGRFATASTLPLVLDSTEVDVIRAGLEKLGGRAVINSVNYEDGDGPDSRFAKVTRLAQEHGAALIALTIDEEGQARTPQKKVEIAERLIADLTGNWGIHEADILIDTLTFTICTGQEESRKDGVATIEAIRELKRRHPDVQTTLGLSNISFGLNPAARILLNSVFLDECVKAGLDSAIVHASKILPIARFDEEQVTTALDLIHDRRSEGYDPLQKLMALFEGATAKSLKAGKAEELAALPLEERLKRRIIDGERNGLEADLDEALQERPALDIVNETLLDGMKVVGDLFGSGQMQLPFVLQSAEVMKTAVAHLEPYMEKSEDSDGAGKGTIVLATVRGDVHDIGKNLVDIILSNNGYNVVNLGIKQPVSAILDAAQEHRADVIGMSGLLVKSTVIMKENLEELNQRKLAAEYPVILGGAALTRAYVEQDLHEIYEGEVRYARDAFEGLRLMDALVAVKRGVPGATLPELKQRRVPKRAAAVAVVEPDQGPVRSDVATDNPVPTPPFWGSRVVKGIQQADYASWLDEGALFKGQWGLKQARTGEGPSYEELVETEGRPRLRGWLDKLHTENLLEAAVVYGYYRCVSKGDDLVLLNSDSSELTRFTFPRQRRGRRLCLADFFRPEESGETDVVGLQVVTVGSKIGEATAELFAADSYRDYLELHGLSVQLAEALAEYWHARVRAELGFASEDPADVTDMFDLKYRGARFSLGYGACPDLEDRAKIADLLRPERIGVKLSEEFQLHPEQSTDAIVIHHPEAKYFNAR</sequence>
<keyword evidence="16 20" id="KW-0486">Methionine biosynthesis</keyword>
<dbReference type="InterPro" id="IPR000489">
    <property type="entry name" value="Pterin-binding_dom"/>
</dbReference>
<dbReference type="eggNOG" id="COG0646">
    <property type="taxonomic scope" value="Bacteria"/>
</dbReference>
<name>D7BST9_STRBB</name>
<dbReference type="Pfam" id="PF02574">
    <property type="entry name" value="S-methyl_trans"/>
    <property type="match status" value="1"/>
</dbReference>
<dbReference type="NCBIfam" id="TIGR02082">
    <property type="entry name" value="metH"/>
    <property type="match status" value="1"/>
</dbReference>
<dbReference type="UniPathway" id="UPA00051">
    <property type="reaction ID" value="UER00081"/>
</dbReference>
<keyword evidence="9 20" id="KW-0028">Amino-acid biosynthesis</keyword>
<evidence type="ECO:0000256" key="4">
    <source>
        <dbReference type="ARBA" id="ARBA00005178"/>
    </source>
</evidence>
<dbReference type="GO" id="GO:0032259">
    <property type="term" value="P:methylation"/>
    <property type="evidence" value="ECO:0007669"/>
    <property type="project" value="UniProtKB-KW"/>
</dbReference>
<feature type="binding site" evidence="21 23">
    <location>
        <position position="238"/>
    </location>
    <ligand>
        <name>Zn(2+)</name>
        <dbReference type="ChEBI" id="CHEBI:29105"/>
    </ligand>
</feature>
<dbReference type="SUPFAM" id="SSF47644">
    <property type="entry name" value="Methionine synthase domain"/>
    <property type="match status" value="1"/>
</dbReference>
<dbReference type="RefSeq" id="WP_014181035.1">
    <property type="nucleotide sequence ID" value="NC_016582.1"/>
</dbReference>
<evidence type="ECO:0000256" key="2">
    <source>
        <dbReference type="ARBA" id="ARBA00001947"/>
    </source>
</evidence>
<dbReference type="Pfam" id="PF02607">
    <property type="entry name" value="B12-binding_2"/>
    <property type="match status" value="1"/>
</dbReference>
<evidence type="ECO:0000256" key="5">
    <source>
        <dbReference type="ARBA" id="ARBA00010398"/>
    </source>
</evidence>
<evidence type="ECO:0000256" key="1">
    <source>
        <dbReference type="ARBA" id="ARBA00001700"/>
    </source>
</evidence>
<feature type="binding site" evidence="21 23">
    <location>
        <position position="305"/>
    </location>
    <ligand>
        <name>Zn(2+)</name>
        <dbReference type="ChEBI" id="CHEBI:29105"/>
    </ligand>
</feature>
<keyword evidence="8 20" id="KW-0489">Methyltransferase</keyword>
<evidence type="ECO:0000259" key="27">
    <source>
        <dbReference type="PROSITE" id="PS51332"/>
    </source>
</evidence>
<organism evidence="29 30">
    <name type="scientific">Streptomyces bingchenggensis (strain BCW-1)</name>
    <dbReference type="NCBI Taxonomy" id="749414"/>
    <lineage>
        <taxon>Bacteria</taxon>
        <taxon>Bacillati</taxon>
        <taxon>Actinomycetota</taxon>
        <taxon>Actinomycetes</taxon>
        <taxon>Kitasatosporales</taxon>
        <taxon>Streptomycetaceae</taxon>
        <taxon>Streptomyces</taxon>
    </lineage>
</organism>
<evidence type="ECO:0000256" key="7">
    <source>
        <dbReference type="ARBA" id="ARBA00013998"/>
    </source>
</evidence>
<feature type="binding site" evidence="22">
    <location>
        <begin position="748"/>
        <end position="752"/>
    </location>
    <ligand>
        <name>methylcob(III)alamin</name>
        <dbReference type="ChEBI" id="CHEBI:28115"/>
    </ligand>
</feature>
<proteinExistence type="inferred from homology"/>
<dbReference type="PROSITE" id="PS51337">
    <property type="entry name" value="B12_BINDING_NTER"/>
    <property type="match status" value="1"/>
</dbReference>
<dbReference type="Gene3D" id="3.20.20.20">
    <property type="entry name" value="Dihydropteroate synthase-like"/>
    <property type="match status" value="1"/>
</dbReference>
<evidence type="ECO:0000256" key="18">
    <source>
        <dbReference type="ARBA" id="ARBA00025552"/>
    </source>
</evidence>
<feature type="binding site" evidence="22">
    <location>
        <position position="854"/>
    </location>
    <ligand>
        <name>methylcob(III)alamin</name>
        <dbReference type="ChEBI" id="CHEBI:28115"/>
    </ligand>
</feature>
<dbReference type="InterPro" id="IPR036724">
    <property type="entry name" value="Cobalamin-bd_sf"/>
</dbReference>
<dbReference type="GO" id="GO:0050667">
    <property type="term" value="P:homocysteine metabolic process"/>
    <property type="evidence" value="ECO:0007669"/>
    <property type="project" value="TreeGrafter"/>
</dbReference>
<dbReference type="STRING" id="749414.SBI_08468"/>
<dbReference type="InterPro" id="IPR004223">
    <property type="entry name" value="VitB12-dep_Met_synth_activ_dom"/>
</dbReference>
<keyword evidence="12 20" id="KW-0949">S-adenosyl-L-methionine</keyword>
<gene>
    <name evidence="29" type="ordered locus">SBI_08468</name>
</gene>
<dbReference type="PROSITE" id="PS50970">
    <property type="entry name" value="HCY"/>
    <property type="match status" value="1"/>
</dbReference>
<evidence type="ECO:0000256" key="9">
    <source>
        <dbReference type="ARBA" id="ARBA00022605"/>
    </source>
</evidence>